<dbReference type="PROSITE" id="PS51257">
    <property type="entry name" value="PROKAR_LIPOPROTEIN"/>
    <property type="match status" value="1"/>
</dbReference>
<name>A0ABY7X1H0_9BACL</name>
<keyword evidence="2" id="KW-1185">Reference proteome</keyword>
<gene>
    <name evidence="1" type="ORF">PTI97_13090</name>
</gene>
<evidence type="ECO:0008006" key="3">
    <source>
        <dbReference type="Google" id="ProtNLM"/>
    </source>
</evidence>
<evidence type="ECO:0000313" key="2">
    <source>
        <dbReference type="Proteomes" id="UP001213680"/>
    </source>
</evidence>
<reference evidence="1 2" key="1">
    <citation type="submission" date="2023-02" db="EMBL/GenBank/DDBJ databases">
        <title>A bacterium isolated from plastisphere.</title>
        <authorList>
            <person name="Sun Y."/>
        </authorList>
    </citation>
    <scope>NUCLEOTIDE SEQUENCE [LARGE SCALE GENOMIC DNA]</scope>
    <source>
        <strain evidence="2">a-1</strain>
    </source>
</reference>
<organism evidence="1 2">
    <name type="scientific">Exiguobacterium marinum</name>
    <dbReference type="NCBI Taxonomy" id="273528"/>
    <lineage>
        <taxon>Bacteria</taxon>
        <taxon>Bacillati</taxon>
        <taxon>Bacillota</taxon>
        <taxon>Bacilli</taxon>
        <taxon>Bacillales</taxon>
        <taxon>Bacillales Family XII. Incertae Sedis</taxon>
        <taxon>Exiguobacterium</taxon>
    </lineage>
</organism>
<proteinExistence type="predicted"/>
<dbReference type="RefSeq" id="WP_026824898.1">
    <property type="nucleotide sequence ID" value="NZ_CP118099.1"/>
</dbReference>
<evidence type="ECO:0000313" key="1">
    <source>
        <dbReference type="EMBL" id="WDH75751.1"/>
    </source>
</evidence>
<dbReference type="EMBL" id="CP118099">
    <property type="protein sequence ID" value="WDH75751.1"/>
    <property type="molecule type" value="Genomic_DNA"/>
</dbReference>
<dbReference type="Proteomes" id="UP001213680">
    <property type="component" value="Chromosome"/>
</dbReference>
<protein>
    <recommendedName>
        <fullName evidence="3">Lipoprotein</fullName>
    </recommendedName>
</protein>
<sequence length="128" mass="14920">MSLKKMITFFSVIPLFILMGCGQQDRELVVGNYTDEQTIVYSENRMTDDDEIEEFKMFIETSSITNERPEGLPQYVVTINNPAESTMDLMVNFWITDSDEFVFSKGMESSEYFKVDEEHIKDVNELLE</sequence>
<accession>A0ABY7X1H0</accession>